<dbReference type="PANTHER" id="PTHR37035">
    <property type="entry name" value="C3H1-TYPE DOMAIN-CONTAINING PROTEIN-RELATED"/>
    <property type="match status" value="1"/>
</dbReference>
<reference evidence="4 5" key="1">
    <citation type="submission" date="2017-03" db="EMBL/GenBank/DDBJ databases">
        <title>An alternative strategy for trypanosome survival in the mammalian bloodstream revealed through genome and transcriptome analysis of the ubiquitous bovine parasite Trypanosoma (Megatrypanum) theileri.</title>
        <authorList>
            <person name="Kelly S."/>
            <person name="Ivens A."/>
            <person name="Mott A."/>
            <person name="O'Neill E."/>
            <person name="Emms D."/>
            <person name="Macleod O."/>
            <person name="Voorheis P."/>
            <person name="Matthews J."/>
            <person name="Matthews K."/>
            <person name="Carrington M."/>
        </authorList>
    </citation>
    <scope>NUCLEOTIDE SEQUENCE [LARGE SCALE GENOMIC DNA]</scope>
    <source>
        <strain evidence="4">Edinburgh</strain>
    </source>
</reference>
<dbReference type="InterPro" id="IPR053125">
    <property type="entry name" value="RNA-bd_mRNA_stabilization_reg"/>
</dbReference>
<proteinExistence type="predicted"/>
<dbReference type="RefSeq" id="XP_028881994.1">
    <property type="nucleotide sequence ID" value="XM_029026670.1"/>
</dbReference>
<dbReference type="VEuPathDB" id="TriTrypDB:TM35_000191720"/>
<protein>
    <recommendedName>
        <fullName evidence="3">C3H1-type domain-containing protein</fullName>
    </recommendedName>
</protein>
<dbReference type="InterPro" id="IPR000571">
    <property type="entry name" value="Znf_CCCH"/>
</dbReference>
<feature type="compositionally biased region" description="Low complexity" evidence="2">
    <location>
        <begin position="424"/>
        <end position="434"/>
    </location>
</feature>
<dbReference type="PANTHER" id="PTHR37035:SF6">
    <property type="entry name" value="RNA-BINDING PROTEIN ZCH321"/>
    <property type="match status" value="1"/>
</dbReference>
<feature type="region of interest" description="Disordered" evidence="2">
    <location>
        <begin position="321"/>
        <end position="350"/>
    </location>
</feature>
<gene>
    <name evidence="4" type="ORF">TM35_000191720</name>
</gene>
<dbReference type="GO" id="GO:0008270">
    <property type="term" value="F:zinc ion binding"/>
    <property type="evidence" value="ECO:0007669"/>
    <property type="project" value="UniProtKB-KW"/>
</dbReference>
<comment type="caution">
    <text evidence="4">The sequence shown here is derived from an EMBL/GenBank/DDBJ whole genome shotgun (WGS) entry which is preliminary data.</text>
</comment>
<evidence type="ECO:0000313" key="4">
    <source>
        <dbReference type="EMBL" id="ORC87928.1"/>
    </source>
</evidence>
<name>A0A1X0NTQ7_9TRYP</name>
<organism evidence="4 5">
    <name type="scientific">Trypanosoma theileri</name>
    <dbReference type="NCBI Taxonomy" id="67003"/>
    <lineage>
        <taxon>Eukaryota</taxon>
        <taxon>Discoba</taxon>
        <taxon>Euglenozoa</taxon>
        <taxon>Kinetoplastea</taxon>
        <taxon>Metakinetoplastina</taxon>
        <taxon>Trypanosomatida</taxon>
        <taxon>Trypanosomatidae</taxon>
        <taxon>Trypanosoma</taxon>
    </lineage>
</organism>
<dbReference type="EMBL" id="NBCO01000019">
    <property type="protein sequence ID" value="ORC87928.1"/>
    <property type="molecule type" value="Genomic_DNA"/>
</dbReference>
<keyword evidence="1" id="KW-0479">Metal-binding</keyword>
<feature type="zinc finger region" description="C3H1-type" evidence="1">
    <location>
        <begin position="55"/>
        <end position="77"/>
    </location>
</feature>
<feature type="domain" description="C3H1-type" evidence="3">
    <location>
        <begin position="55"/>
        <end position="77"/>
    </location>
</feature>
<sequence length="457" mass="49571">MGHIAPLIEPREGYVENADGVRCMVVVDPKTRKLLIPENYVLPTRAQQRTTIPSLCQLFVENRCRFGSQCHQVHADLTVVNELRNQVKSLPQCCTLHGDEDIGGVMQEGSWLSNVVVHIPESTYEGGYIPLSRVGYTVPLARMLNELPIEAFRPLNPYEQTSEDGRPPRVVLEADTIPICRLHSTSRCSYAEECNFLHLCKEVVEHDADLPLGRRSGCRATQRTRSFCVAEQSTTSHMLSSLSMSSSNIFGPSPHGRSTSVRGFPLVQRAGEGWRSPAGNSFSFSGDALSWVAGHSSTSSTFGYPREVTMRDRLPIAAASLSSSSPATATAANNSNNNNTTTTTTASAARSLYSPIPAGFERRKITVELEPHPFPSLLGELDPPAQVDGAGDSRHSGSGLHASPISVRTVFSDSLGAPSRDEGASTSSSGVSATHRCRTAGKWRHNPYDNTILRVSV</sequence>
<keyword evidence="5" id="KW-1185">Reference proteome</keyword>
<feature type="zinc finger region" description="C3H1-type" evidence="1">
    <location>
        <begin position="174"/>
        <end position="201"/>
    </location>
</feature>
<dbReference type="OrthoDB" id="244435at2759"/>
<accession>A0A1X0NTQ7</accession>
<dbReference type="AlphaFoldDB" id="A0A1X0NTQ7"/>
<evidence type="ECO:0000259" key="3">
    <source>
        <dbReference type="PROSITE" id="PS50103"/>
    </source>
</evidence>
<dbReference type="Proteomes" id="UP000192257">
    <property type="component" value="Unassembled WGS sequence"/>
</dbReference>
<dbReference type="GeneID" id="39986450"/>
<evidence type="ECO:0000256" key="1">
    <source>
        <dbReference type="PROSITE-ProRule" id="PRU00723"/>
    </source>
</evidence>
<evidence type="ECO:0000256" key="2">
    <source>
        <dbReference type="SAM" id="MobiDB-lite"/>
    </source>
</evidence>
<dbReference type="PROSITE" id="PS50103">
    <property type="entry name" value="ZF_C3H1"/>
    <property type="match status" value="2"/>
</dbReference>
<evidence type="ECO:0000313" key="5">
    <source>
        <dbReference type="Proteomes" id="UP000192257"/>
    </source>
</evidence>
<feature type="domain" description="C3H1-type" evidence="3">
    <location>
        <begin position="174"/>
        <end position="201"/>
    </location>
</feature>
<feature type="region of interest" description="Disordered" evidence="2">
    <location>
        <begin position="375"/>
        <end position="438"/>
    </location>
</feature>
<keyword evidence="1" id="KW-0862">Zinc</keyword>
<keyword evidence="1" id="KW-0863">Zinc-finger</keyword>